<dbReference type="Pfam" id="PF07811">
    <property type="entry name" value="TadE"/>
    <property type="match status" value="1"/>
</dbReference>
<accession>A0ABP9FQC3</accession>
<gene>
    <name evidence="2" type="ORF">GCM10025789_20760</name>
</gene>
<evidence type="ECO:0000313" key="2">
    <source>
        <dbReference type="EMBL" id="GAA4901970.1"/>
    </source>
</evidence>
<protein>
    <recommendedName>
        <fullName evidence="1">TadE-like domain-containing protein</fullName>
    </recommendedName>
</protein>
<reference evidence="3" key="1">
    <citation type="journal article" date="2019" name="Int. J. Syst. Evol. Microbiol.">
        <title>The Global Catalogue of Microorganisms (GCM) 10K type strain sequencing project: providing services to taxonomists for standard genome sequencing and annotation.</title>
        <authorList>
            <consortium name="The Broad Institute Genomics Platform"/>
            <consortium name="The Broad Institute Genome Sequencing Center for Infectious Disease"/>
            <person name="Wu L."/>
            <person name="Ma J."/>
        </authorList>
    </citation>
    <scope>NUCLEOTIDE SEQUENCE [LARGE SCALE GENOMIC DNA]</scope>
    <source>
        <strain evidence="3">JCM 19125</strain>
    </source>
</reference>
<name>A0ABP9FQC3_9ACTN</name>
<proteinExistence type="predicted"/>
<comment type="caution">
    <text evidence="2">The sequence shown here is derived from an EMBL/GenBank/DDBJ whole genome shotgun (WGS) entry which is preliminary data.</text>
</comment>
<keyword evidence="3" id="KW-1185">Reference proteome</keyword>
<evidence type="ECO:0000313" key="3">
    <source>
        <dbReference type="Proteomes" id="UP001501521"/>
    </source>
</evidence>
<sequence>MRGGERGLAVSVEAAVVLPALVLFIGLLLTLARVALADQHVGAAAAAGARAASLERSAAVAQSSAESAVGSALEQRNVACRTTAVVADAAGVARELGTHAEVSVAVTCAVELADVSLPFVPGTISVTAERTSPVDPLRGK</sequence>
<dbReference type="InterPro" id="IPR012495">
    <property type="entry name" value="TadE-like_dom"/>
</dbReference>
<dbReference type="EMBL" id="BAABLV010000035">
    <property type="protein sequence ID" value="GAA4901970.1"/>
    <property type="molecule type" value="Genomic_DNA"/>
</dbReference>
<organism evidence="2 3">
    <name type="scientific">Tessaracoccus lubricantis</name>
    <dbReference type="NCBI Taxonomy" id="545543"/>
    <lineage>
        <taxon>Bacteria</taxon>
        <taxon>Bacillati</taxon>
        <taxon>Actinomycetota</taxon>
        <taxon>Actinomycetes</taxon>
        <taxon>Propionibacteriales</taxon>
        <taxon>Propionibacteriaceae</taxon>
        <taxon>Tessaracoccus</taxon>
    </lineage>
</organism>
<dbReference type="Proteomes" id="UP001501521">
    <property type="component" value="Unassembled WGS sequence"/>
</dbReference>
<feature type="domain" description="TadE-like" evidence="1">
    <location>
        <begin position="9"/>
        <end position="50"/>
    </location>
</feature>
<evidence type="ECO:0000259" key="1">
    <source>
        <dbReference type="Pfam" id="PF07811"/>
    </source>
</evidence>